<dbReference type="InterPro" id="IPR059206">
    <property type="entry name" value="Sll1717-like"/>
</dbReference>
<gene>
    <name evidence="1" type="ORF">KHP33_021570</name>
</gene>
<protein>
    <submittedName>
        <fullName evidence="1">Uncharacterized protein</fullName>
    </submittedName>
</protein>
<keyword evidence="2" id="KW-1185">Reference proteome</keyword>
<name>A0ABT9DRS9_9BACI</name>
<evidence type="ECO:0000313" key="1">
    <source>
        <dbReference type="EMBL" id="MDO8227407.1"/>
    </source>
</evidence>
<sequence length="492" mass="57089">MSRLNILKKLDFGESVAEEDNRLASYFVETDTWNRLINGEIDIIYGAKGSGKSALYKHLIHNKDYLEERNITLLAAENISGTAVFKTVLSSDELSENSYKQIWFLYIISIIGKYINEYGEETVQSKEFISRLQMEGLLDGKNLRRMLSNVKDYVVNFFRRVESLEGGLQLDSTTLIPGFTGKVSLSEPSLEQKKLGFISVYDLLDMAEEALESLDIETWIIFDRLDVSFSENPSIEKVAIRTLFQVYNDFKTYDKINLKIFIRDDIWKRITVGGFREASHITKVVTIYWNELNLRHLIINRILENEILVNQWSLSKRSILSDTEEQERLYYKVFPEQVDSGQRKPNTFNWMLSRVKDGLGIIAPRELIQLINEAKKIQIKELEIGSSSDDVSEELIGRKSIKEGLEEVSKKRLEQTIYAEYYHLKEYIELLEGQKAEQTMESLSTIFKCGDGDIKKIVDDLVNIGIFEKRFNTYWTPFIYRPALKLVQGREE</sequence>
<organism evidence="1 2">
    <name type="scientific">Bacillus cabrialesii subsp. tritici</name>
    <dbReference type="NCBI Taxonomy" id="2944916"/>
    <lineage>
        <taxon>Bacteria</taxon>
        <taxon>Bacillati</taxon>
        <taxon>Bacillota</taxon>
        <taxon>Bacilli</taxon>
        <taxon>Bacillales</taxon>
        <taxon>Bacillaceae</taxon>
        <taxon>Bacillus</taxon>
        <taxon>Bacillus cabrialesii</taxon>
    </lineage>
</organism>
<evidence type="ECO:0000313" key="2">
    <source>
        <dbReference type="Proteomes" id="UP001177121"/>
    </source>
</evidence>
<dbReference type="NCBIfam" id="NF047389">
    <property type="entry name" value="ATPase_Sll1717"/>
    <property type="match status" value="1"/>
</dbReference>
<comment type="caution">
    <text evidence="1">The sequence shown here is derived from an EMBL/GenBank/DDBJ whole genome shotgun (WGS) entry which is preliminary data.</text>
</comment>
<dbReference type="RefSeq" id="WP_213401700.1">
    <property type="nucleotide sequence ID" value="NZ_JAHBMK020000001.1"/>
</dbReference>
<accession>A0ABT9DRS9</accession>
<dbReference type="Proteomes" id="UP001177121">
    <property type="component" value="Unassembled WGS sequence"/>
</dbReference>
<proteinExistence type="predicted"/>
<dbReference type="EMBL" id="JAHBMK020000001">
    <property type="protein sequence ID" value="MDO8227407.1"/>
    <property type="molecule type" value="Genomic_DNA"/>
</dbReference>
<reference evidence="1" key="1">
    <citation type="submission" date="2023-07" db="EMBL/GenBank/DDBJ databases">
        <title>Biological control against Fusarium languescens, the causal agent of wilt in Jalapeno peppers, by a novel bacterial subspecies: Bacillus cabrialesii subsp. tritici TSO2.</title>
        <authorList>
            <person name="Montoya-Martinez A.C."/>
            <person name="Figueroa-Brambila K.M."/>
            <person name="Escalante-Beltran A."/>
            <person name="Lopez-Montoya N.D."/>
            <person name="Valenzuela-Ruiz V."/>
            <person name="Parra-Cota F.I."/>
            <person name="Estrada Alvarado M.I."/>
            <person name="De Los Santos Villalobos S."/>
        </authorList>
    </citation>
    <scope>NUCLEOTIDE SEQUENCE</scope>
    <source>
        <strain evidence="1">TSO2</strain>
    </source>
</reference>